<organism evidence="2 3">
    <name type="scientific">Panicum virgatum</name>
    <name type="common">Blackwell switchgrass</name>
    <dbReference type="NCBI Taxonomy" id="38727"/>
    <lineage>
        <taxon>Eukaryota</taxon>
        <taxon>Viridiplantae</taxon>
        <taxon>Streptophyta</taxon>
        <taxon>Embryophyta</taxon>
        <taxon>Tracheophyta</taxon>
        <taxon>Spermatophyta</taxon>
        <taxon>Magnoliopsida</taxon>
        <taxon>Liliopsida</taxon>
        <taxon>Poales</taxon>
        <taxon>Poaceae</taxon>
        <taxon>PACMAD clade</taxon>
        <taxon>Panicoideae</taxon>
        <taxon>Panicodae</taxon>
        <taxon>Paniceae</taxon>
        <taxon>Panicinae</taxon>
        <taxon>Panicum</taxon>
        <taxon>Panicum sect. Hiantes</taxon>
    </lineage>
</organism>
<evidence type="ECO:0000256" key="1">
    <source>
        <dbReference type="SAM" id="MobiDB-lite"/>
    </source>
</evidence>
<proteinExistence type="predicted"/>
<accession>A0A8T0TCF0</accession>
<feature type="compositionally biased region" description="Low complexity" evidence="1">
    <location>
        <begin position="41"/>
        <end position="55"/>
    </location>
</feature>
<feature type="region of interest" description="Disordered" evidence="1">
    <location>
        <begin position="1"/>
        <end position="21"/>
    </location>
</feature>
<evidence type="ECO:0000313" key="2">
    <source>
        <dbReference type="EMBL" id="KAG2609291.1"/>
    </source>
</evidence>
<dbReference type="AlphaFoldDB" id="A0A8T0TCF0"/>
<sequence>MPHWERSVAQRATRGATGGGRPTLVLFSVSPPFAVAASRARCSSRTASRSCARRSGPVNPHPPPRAPRLFAAPLLLLQPISRRRARVSGEGAVAVNGAFFVRGARRRRARGWCLGPPAPPLSPSSGCAPAAQTIPAFSV</sequence>
<name>A0A8T0TCF0_PANVG</name>
<comment type="caution">
    <text evidence="2">The sequence shown here is derived from an EMBL/GenBank/DDBJ whole genome shotgun (WGS) entry which is preliminary data.</text>
</comment>
<protein>
    <submittedName>
        <fullName evidence="2">Uncharacterized protein</fullName>
    </submittedName>
</protein>
<dbReference type="Proteomes" id="UP000823388">
    <property type="component" value="Chromosome 4K"/>
</dbReference>
<keyword evidence="3" id="KW-1185">Reference proteome</keyword>
<dbReference type="EMBL" id="CM029043">
    <property type="protein sequence ID" value="KAG2609291.1"/>
    <property type="molecule type" value="Genomic_DNA"/>
</dbReference>
<evidence type="ECO:0000313" key="3">
    <source>
        <dbReference type="Proteomes" id="UP000823388"/>
    </source>
</evidence>
<reference evidence="2" key="1">
    <citation type="submission" date="2020-05" db="EMBL/GenBank/DDBJ databases">
        <title>WGS assembly of Panicum virgatum.</title>
        <authorList>
            <person name="Lovell J.T."/>
            <person name="Jenkins J."/>
            <person name="Shu S."/>
            <person name="Juenger T.E."/>
            <person name="Schmutz J."/>
        </authorList>
    </citation>
    <scope>NUCLEOTIDE SEQUENCE</scope>
    <source>
        <strain evidence="2">AP13</strain>
    </source>
</reference>
<gene>
    <name evidence="2" type="ORF">PVAP13_4KG024858</name>
</gene>
<feature type="region of interest" description="Disordered" evidence="1">
    <location>
        <begin position="41"/>
        <end position="66"/>
    </location>
</feature>